<proteinExistence type="inferred from homology"/>
<dbReference type="CDD" id="cd03674">
    <property type="entry name" value="NUDIX_Hydrolase"/>
    <property type="match status" value="1"/>
</dbReference>
<keyword evidence="3" id="KW-0378">Hydrolase</keyword>
<dbReference type="InterPro" id="IPR000086">
    <property type="entry name" value="NUDIX_hydrolase_dom"/>
</dbReference>
<feature type="domain" description="Nudix hydrolase" evidence="2">
    <location>
        <begin position="46"/>
        <end position="180"/>
    </location>
</feature>
<dbReference type="SUPFAM" id="SSF55811">
    <property type="entry name" value="Nudix"/>
    <property type="match status" value="1"/>
</dbReference>
<keyword evidence="4" id="KW-1185">Reference proteome</keyword>
<evidence type="ECO:0000313" key="4">
    <source>
        <dbReference type="Proteomes" id="UP001631957"/>
    </source>
</evidence>
<name>A0ABW9HUP9_9ACTN</name>
<dbReference type="Pfam" id="PF00293">
    <property type="entry name" value="NUDIX"/>
    <property type="match status" value="1"/>
</dbReference>
<dbReference type="PANTHER" id="PTHR43736">
    <property type="entry name" value="ADP-RIBOSE PYROPHOSPHATASE"/>
    <property type="match status" value="1"/>
</dbReference>
<comment type="similarity">
    <text evidence="1">Belongs to the Nudix hydrolase family.</text>
</comment>
<dbReference type="Gene3D" id="3.90.79.10">
    <property type="entry name" value="Nucleoside Triphosphate Pyrophosphohydrolase"/>
    <property type="match status" value="1"/>
</dbReference>
<evidence type="ECO:0000313" key="3">
    <source>
        <dbReference type="EMBL" id="MFM9611516.1"/>
    </source>
</evidence>
<dbReference type="RefSeq" id="WP_409123882.1">
    <property type="nucleotide sequence ID" value="NZ_JBJVNI010000012.1"/>
</dbReference>
<dbReference type="PROSITE" id="PS51462">
    <property type="entry name" value="NUDIX"/>
    <property type="match status" value="1"/>
</dbReference>
<evidence type="ECO:0000259" key="2">
    <source>
        <dbReference type="PROSITE" id="PS51462"/>
    </source>
</evidence>
<accession>A0ABW9HUP9</accession>
<dbReference type="InterPro" id="IPR015797">
    <property type="entry name" value="NUDIX_hydrolase-like_dom_sf"/>
</dbReference>
<comment type="caution">
    <text evidence="3">The sequence shown here is derived from an EMBL/GenBank/DDBJ whole genome shotgun (WGS) entry which is preliminary data.</text>
</comment>
<dbReference type="GO" id="GO:0016787">
    <property type="term" value="F:hydrolase activity"/>
    <property type="evidence" value="ECO:0007669"/>
    <property type="project" value="UniProtKB-KW"/>
</dbReference>
<dbReference type="PANTHER" id="PTHR43736:SF1">
    <property type="entry name" value="DIHYDRONEOPTERIN TRIPHOSPHATE DIPHOSPHATASE"/>
    <property type="match status" value="1"/>
</dbReference>
<organism evidence="3 4">
    <name type="scientific">Streptomyces niveiscabiei</name>
    <dbReference type="NCBI Taxonomy" id="164115"/>
    <lineage>
        <taxon>Bacteria</taxon>
        <taxon>Bacillati</taxon>
        <taxon>Actinomycetota</taxon>
        <taxon>Actinomycetes</taxon>
        <taxon>Kitasatosporales</taxon>
        <taxon>Streptomycetaceae</taxon>
        <taxon>Streptomyces</taxon>
    </lineage>
</organism>
<gene>
    <name evidence="3" type="ORF">ACKI18_22725</name>
</gene>
<dbReference type="EMBL" id="JBJVNI010000012">
    <property type="protein sequence ID" value="MFM9611516.1"/>
    <property type="molecule type" value="Genomic_DNA"/>
</dbReference>
<sequence length="180" mass="19692">MGITREHIRETLAAYVDARPGEKGFLASVVELLDTDAELASRKEFRGHATAGAVLVDDDPRVLLVHHNALGIWLTPGGHLEPEDSTLLDAALRELGEETGISADVAPLLPLPVHIDVHPIPANPAKNEPAHQHVDFRYLFRLTGKGDITLQTEEVSGSAWRPLDDITDPALRRHVHTALR</sequence>
<protein>
    <submittedName>
        <fullName evidence="3">NUDIX hydrolase</fullName>
    </submittedName>
</protein>
<dbReference type="Proteomes" id="UP001631957">
    <property type="component" value="Unassembled WGS sequence"/>
</dbReference>
<reference evidence="3 4" key="1">
    <citation type="submission" date="2024-12" db="EMBL/GenBank/DDBJ databases">
        <title>Forecasting of Potato common scab and diversities of Pathogenic streptomyces spp. in china.</title>
        <authorList>
            <person name="Handique U."/>
            <person name="Wu J."/>
        </authorList>
    </citation>
    <scope>NUCLEOTIDE SEQUENCE [LARGE SCALE GENOMIC DNA]</scope>
    <source>
        <strain evidence="3 4">ZRIMU1530</strain>
    </source>
</reference>
<evidence type="ECO:0000256" key="1">
    <source>
        <dbReference type="ARBA" id="ARBA00005582"/>
    </source>
</evidence>